<feature type="compositionally biased region" description="Polar residues" evidence="1">
    <location>
        <begin position="1"/>
        <end position="21"/>
    </location>
</feature>
<evidence type="ECO:0000313" key="2">
    <source>
        <dbReference type="EMBL" id="KAE8145453.1"/>
    </source>
</evidence>
<evidence type="ECO:0000313" key="3">
    <source>
        <dbReference type="Proteomes" id="UP000325780"/>
    </source>
</evidence>
<gene>
    <name evidence="2" type="ORF">BDV25DRAFT_164658</name>
</gene>
<organism evidence="2 3">
    <name type="scientific">Aspergillus avenaceus</name>
    <dbReference type="NCBI Taxonomy" id="36643"/>
    <lineage>
        <taxon>Eukaryota</taxon>
        <taxon>Fungi</taxon>
        <taxon>Dikarya</taxon>
        <taxon>Ascomycota</taxon>
        <taxon>Pezizomycotina</taxon>
        <taxon>Eurotiomycetes</taxon>
        <taxon>Eurotiomycetidae</taxon>
        <taxon>Eurotiales</taxon>
        <taxon>Aspergillaceae</taxon>
        <taxon>Aspergillus</taxon>
        <taxon>Aspergillus subgen. Circumdati</taxon>
    </lineage>
</organism>
<evidence type="ECO:0000256" key="1">
    <source>
        <dbReference type="SAM" id="MobiDB-lite"/>
    </source>
</evidence>
<feature type="region of interest" description="Disordered" evidence="1">
    <location>
        <begin position="1"/>
        <end position="91"/>
    </location>
</feature>
<protein>
    <submittedName>
        <fullName evidence="2">Uncharacterized protein</fullName>
    </submittedName>
</protein>
<sequence>MPVPIYNSSQDQSNNHASTGTAGHASIEIFSASNNSGGPRVDSGSIGGTVIDSGSSGVPNMDNDRSLSKEEADRLYEERMEEEYAKREGGA</sequence>
<name>A0A5N6TGI2_ASPAV</name>
<proteinExistence type="predicted"/>
<dbReference type="EMBL" id="ML742344">
    <property type="protein sequence ID" value="KAE8145453.1"/>
    <property type="molecule type" value="Genomic_DNA"/>
</dbReference>
<feature type="compositionally biased region" description="Basic and acidic residues" evidence="1">
    <location>
        <begin position="62"/>
        <end position="91"/>
    </location>
</feature>
<accession>A0A5N6TGI2</accession>
<dbReference type="Proteomes" id="UP000325780">
    <property type="component" value="Unassembled WGS sequence"/>
</dbReference>
<dbReference type="AlphaFoldDB" id="A0A5N6TGI2"/>
<reference evidence="2 3" key="1">
    <citation type="submission" date="2019-04" db="EMBL/GenBank/DDBJ databases">
        <title>Friends and foes A comparative genomics study of 23 Aspergillus species from section Flavi.</title>
        <authorList>
            <consortium name="DOE Joint Genome Institute"/>
            <person name="Kjaerbolling I."/>
            <person name="Vesth T."/>
            <person name="Frisvad J.C."/>
            <person name="Nybo J.L."/>
            <person name="Theobald S."/>
            <person name="Kildgaard S."/>
            <person name="Isbrandt T."/>
            <person name="Kuo A."/>
            <person name="Sato A."/>
            <person name="Lyhne E.K."/>
            <person name="Kogle M.E."/>
            <person name="Wiebenga A."/>
            <person name="Kun R.S."/>
            <person name="Lubbers R.J."/>
            <person name="Makela M.R."/>
            <person name="Barry K."/>
            <person name="Chovatia M."/>
            <person name="Clum A."/>
            <person name="Daum C."/>
            <person name="Haridas S."/>
            <person name="He G."/>
            <person name="LaButti K."/>
            <person name="Lipzen A."/>
            <person name="Mondo S."/>
            <person name="Riley R."/>
            <person name="Salamov A."/>
            <person name="Simmons B.A."/>
            <person name="Magnuson J.K."/>
            <person name="Henrissat B."/>
            <person name="Mortensen U.H."/>
            <person name="Larsen T.O."/>
            <person name="Devries R.P."/>
            <person name="Grigoriev I.V."/>
            <person name="Machida M."/>
            <person name="Baker S.E."/>
            <person name="Andersen M.R."/>
        </authorList>
    </citation>
    <scope>NUCLEOTIDE SEQUENCE [LARGE SCALE GENOMIC DNA]</scope>
    <source>
        <strain evidence="2 3">IBT 18842</strain>
    </source>
</reference>
<dbReference type="OrthoDB" id="197676at2759"/>
<keyword evidence="3" id="KW-1185">Reference proteome</keyword>